<dbReference type="PANTHER" id="PTHR36363:SF1">
    <property type="entry name" value="OS04G0687200 PROTEIN"/>
    <property type="match status" value="1"/>
</dbReference>
<protein>
    <submittedName>
        <fullName evidence="4">Uncharacterized protein</fullName>
    </submittedName>
</protein>
<dbReference type="Gramene" id="EFJ16245">
    <property type="protein sequence ID" value="EFJ16245"/>
    <property type="gene ID" value="SELMODRAFT_116827"/>
</dbReference>
<keyword evidence="2" id="KW-0812">Transmembrane</keyword>
<keyword evidence="5" id="KW-1185">Reference proteome</keyword>
<reference evidence="4 5" key="1">
    <citation type="journal article" date="2011" name="Science">
        <title>The Selaginella genome identifies genetic changes associated with the evolution of vascular plants.</title>
        <authorList>
            <person name="Banks J.A."/>
            <person name="Nishiyama T."/>
            <person name="Hasebe M."/>
            <person name="Bowman J.L."/>
            <person name="Gribskov M."/>
            <person name="dePamphilis C."/>
            <person name="Albert V.A."/>
            <person name="Aono N."/>
            <person name="Aoyama T."/>
            <person name="Ambrose B.A."/>
            <person name="Ashton N.W."/>
            <person name="Axtell M.J."/>
            <person name="Barker E."/>
            <person name="Barker M.S."/>
            <person name="Bennetzen J.L."/>
            <person name="Bonawitz N.D."/>
            <person name="Chapple C."/>
            <person name="Cheng C."/>
            <person name="Correa L.G."/>
            <person name="Dacre M."/>
            <person name="DeBarry J."/>
            <person name="Dreyer I."/>
            <person name="Elias M."/>
            <person name="Engstrom E.M."/>
            <person name="Estelle M."/>
            <person name="Feng L."/>
            <person name="Finet C."/>
            <person name="Floyd S.K."/>
            <person name="Frommer W.B."/>
            <person name="Fujita T."/>
            <person name="Gramzow L."/>
            <person name="Gutensohn M."/>
            <person name="Harholt J."/>
            <person name="Hattori M."/>
            <person name="Heyl A."/>
            <person name="Hirai T."/>
            <person name="Hiwatashi Y."/>
            <person name="Ishikawa M."/>
            <person name="Iwata M."/>
            <person name="Karol K.G."/>
            <person name="Koehler B."/>
            <person name="Kolukisaoglu U."/>
            <person name="Kubo M."/>
            <person name="Kurata T."/>
            <person name="Lalonde S."/>
            <person name="Li K."/>
            <person name="Li Y."/>
            <person name="Litt A."/>
            <person name="Lyons E."/>
            <person name="Manning G."/>
            <person name="Maruyama T."/>
            <person name="Michael T.P."/>
            <person name="Mikami K."/>
            <person name="Miyazaki S."/>
            <person name="Morinaga S."/>
            <person name="Murata T."/>
            <person name="Mueller-Roeber B."/>
            <person name="Nelson D.R."/>
            <person name="Obara M."/>
            <person name="Oguri Y."/>
            <person name="Olmstead R.G."/>
            <person name="Onodera N."/>
            <person name="Petersen B.L."/>
            <person name="Pils B."/>
            <person name="Prigge M."/>
            <person name="Rensing S.A."/>
            <person name="Riano-Pachon D.M."/>
            <person name="Roberts A.W."/>
            <person name="Sato Y."/>
            <person name="Scheller H.V."/>
            <person name="Schulz B."/>
            <person name="Schulz C."/>
            <person name="Shakirov E.V."/>
            <person name="Shibagaki N."/>
            <person name="Shinohara N."/>
            <person name="Shippen D.E."/>
            <person name="Soerensen I."/>
            <person name="Sotooka R."/>
            <person name="Sugimoto N."/>
            <person name="Sugita M."/>
            <person name="Sumikawa N."/>
            <person name="Tanurdzic M."/>
            <person name="Theissen G."/>
            <person name="Ulvskov P."/>
            <person name="Wakazuki S."/>
            <person name="Weng J.K."/>
            <person name="Willats W.W."/>
            <person name="Wipf D."/>
            <person name="Wolf P.G."/>
            <person name="Yang L."/>
            <person name="Zimmer A.D."/>
            <person name="Zhu Q."/>
            <person name="Mitros T."/>
            <person name="Hellsten U."/>
            <person name="Loque D."/>
            <person name="Otillar R."/>
            <person name="Salamov A."/>
            <person name="Schmutz J."/>
            <person name="Shapiro H."/>
            <person name="Lindquist E."/>
            <person name="Lucas S."/>
            <person name="Rokhsar D."/>
            <person name="Grigoriev I.V."/>
        </authorList>
    </citation>
    <scope>NUCLEOTIDE SEQUENCE [LARGE SCALE GENOMIC DNA]</scope>
</reference>
<feature type="transmembrane region" description="Helical" evidence="2">
    <location>
        <begin position="203"/>
        <end position="225"/>
    </location>
</feature>
<organism evidence="5">
    <name type="scientific">Selaginella moellendorffii</name>
    <name type="common">Spikemoss</name>
    <dbReference type="NCBI Taxonomy" id="88036"/>
    <lineage>
        <taxon>Eukaryota</taxon>
        <taxon>Viridiplantae</taxon>
        <taxon>Streptophyta</taxon>
        <taxon>Embryophyta</taxon>
        <taxon>Tracheophyta</taxon>
        <taxon>Lycopodiopsida</taxon>
        <taxon>Selaginellales</taxon>
        <taxon>Selaginellaceae</taxon>
        <taxon>Selaginella</taxon>
    </lineage>
</organism>
<dbReference type="KEGG" id="smo:SELMODRAFT_116827"/>
<dbReference type="AlphaFoldDB" id="D8SCI0"/>
<proteinExistence type="predicted"/>
<name>D8SCI0_SELML</name>
<evidence type="ECO:0000256" key="1">
    <source>
        <dbReference type="SAM" id="MobiDB-lite"/>
    </source>
</evidence>
<dbReference type="HOGENOM" id="CLU_106490_0_0_1"/>
<evidence type="ECO:0000313" key="5">
    <source>
        <dbReference type="Proteomes" id="UP000001514"/>
    </source>
</evidence>
<dbReference type="PANTHER" id="PTHR36363">
    <property type="entry name" value="OS04G0687200 PROTEIN"/>
    <property type="match status" value="1"/>
</dbReference>
<feature type="transmembrane region" description="Helical" evidence="2">
    <location>
        <begin position="120"/>
        <end position="141"/>
    </location>
</feature>
<evidence type="ECO:0000313" key="4">
    <source>
        <dbReference type="EMBL" id="EFJ17716.1"/>
    </source>
</evidence>
<dbReference type="Gramene" id="EFJ17716">
    <property type="protein sequence ID" value="EFJ17716"/>
    <property type="gene ID" value="SELMODRAFT_113732"/>
</dbReference>
<evidence type="ECO:0000256" key="2">
    <source>
        <dbReference type="SAM" id="Phobius"/>
    </source>
</evidence>
<dbReference type="Proteomes" id="UP000001514">
    <property type="component" value="Unassembled WGS sequence"/>
</dbReference>
<dbReference type="EMBL" id="GL377612">
    <property type="protein sequence ID" value="EFJ17716.1"/>
    <property type="molecule type" value="Genomic_DNA"/>
</dbReference>
<keyword evidence="2" id="KW-0472">Membrane</keyword>
<sequence>MNGNGFSSSSRKKPAIEIGNPSPSPASSSEQQTDDRHSTATPAGDELGRIFAVSTLDTAIHSLQSIVQFHFDKTIQKKRGIDAQKKQLWALLAAFLVFLALLFASVAATPPGRLQCRHCWSPIALASLGHAVIYAAVSQTVRVLNGLKFQRHCHKLTLGLAAAKLAKLRALPRSLVATVEDCEFEVPYQEPVASYYAKFTRRWAVYAAFLLLTLATMVASTVTILCL</sequence>
<keyword evidence="2" id="KW-1133">Transmembrane helix</keyword>
<gene>
    <name evidence="4" type="ORF">SELMODRAFT_113732</name>
    <name evidence="3" type="ORF">SELMODRAFT_116827</name>
</gene>
<feature type="region of interest" description="Disordered" evidence="1">
    <location>
        <begin position="1"/>
        <end position="43"/>
    </location>
</feature>
<feature type="transmembrane region" description="Helical" evidence="2">
    <location>
        <begin position="88"/>
        <end position="108"/>
    </location>
</feature>
<dbReference type="OMA" id="QEPSESY"/>
<dbReference type="InParanoid" id="D8SCI0"/>
<dbReference type="EMBL" id="GL377619">
    <property type="protein sequence ID" value="EFJ16245.1"/>
    <property type="molecule type" value="Genomic_DNA"/>
</dbReference>
<accession>D8SCI0</accession>
<evidence type="ECO:0000313" key="3">
    <source>
        <dbReference type="EMBL" id="EFJ16245.1"/>
    </source>
</evidence>
<dbReference type="eggNOG" id="ENOG502RESI">
    <property type="taxonomic scope" value="Eukaryota"/>
</dbReference>
<dbReference type="KEGG" id="smo:SELMODRAFT_113732"/>